<name>A0A9X2DA58_9ACTN</name>
<feature type="region of interest" description="Disordered" evidence="22">
    <location>
        <begin position="406"/>
        <end position="428"/>
    </location>
</feature>
<keyword evidence="25" id="KW-1185">Reference proteome</keyword>
<protein>
    <recommendedName>
        <fullName evidence="17">Probable peptidoglycan glycosyltransferase FtsW</fullName>
        <ecNumber evidence="19">2.4.99.28</ecNumber>
    </recommendedName>
    <alternativeName>
        <fullName evidence="18">Cell division protein FtsW</fullName>
    </alternativeName>
    <alternativeName>
        <fullName evidence="15">Cell wall polymerase</fullName>
    </alternativeName>
    <alternativeName>
        <fullName evidence="14">Peptidoglycan polymerase</fullName>
    </alternativeName>
</protein>
<evidence type="ECO:0000256" key="13">
    <source>
        <dbReference type="ARBA" id="ARBA00023316"/>
    </source>
</evidence>
<dbReference type="GO" id="GO:0032153">
    <property type="term" value="C:cell division site"/>
    <property type="evidence" value="ECO:0007669"/>
    <property type="project" value="TreeGrafter"/>
</dbReference>
<evidence type="ECO:0000256" key="4">
    <source>
        <dbReference type="ARBA" id="ARBA00022618"/>
    </source>
</evidence>
<keyword evidence="5" id="KW-0328">Glycosyltransferase</keyword>
<evidence type="ECO:0000256" key="22">
    <source>
        <dbReference type="SAM" id="MobiDB-lite"/>
    </source>
</evidence>
<dbReference type="GO" id="GO:0008360">
    <property type="term" value="P:regulation of cell shape"/>
    <property type="evidence" value="ECO:0007669"/>
    <property type="project" value="UniProtKB-KW"/>
</dbReference>
<evidence type="ECO:0000256" key="15">
    <source>
        <dbReference type="ARBA" id="ARBA00033270"/>
    </source>
</evidence>
<evidence type="ECO:0000256" key="20">
    <source>
        <dbReference type="ARBA" id="ARBA00049902"/>
    </source>
</evidence>
<feature type="transmembrane region" description="Helical" evidence="23">
    <location>
        <begin position="40"/>
        <end position="62"/>
    </location>
</feature>
<comment type="subcellular location">
    <subcellularLocation>
        <location evidence="1">Cell membrane</location>
        <topology evidence="1">Multi-pass membrane protein</topology>
    </subcellularLocation>
</comment>
<feature type="transmembrane region" description="Helical" evidence="23">
    <location>
        <begin position="107"/>
        <end position="128"/>
    </location>
</feature>
<sequence length="428" mass="45368">MSSTADDTRLVPAPRGERTGLLRSVRETVADALARPLTPYYLLLGAAALLLVIGVIMVASASSVYSYKYNGGDSYAVVKRQIMWLAIALPLAWVASRLPIGFYKRVAPLAFALGCLLLVATIFLGVTVNGNRNWLPVGPIRIQPAELTKLALILWAATVYAHKERRLDSLHHLFVPVVPGAALATLLVILGRDLGTALVFFAILLGLLWVVGAPFRYFGIALSVVAAGALYLATVDTERMARLLNFVDPFQDFHDTGWQPAHGLYALASGNVLGEGIGHSIQKWGDLPEAHTDFIFAVLGEELGLIGTLLVVGLFVVIAWAALRVAATAVDPFIRYATFGIVVWLLGQTVINIGMVLALLPVIGIPLPLISYGGSSLVPSLAALGLVVGFARREPAAAAALAARKAARKGTPVPETGPHPGPHPGARA</sequence>
<dbReference type="EC" id="2.4.99.28" evidence="19"/>
<feature type="transmembrane region" description="Helical" evidence="23">
    <location>
        <begin position="369"/>
        <end position="391"/>
    </location>
</feature>
<evidence type="ECO:0000256" key="5">
    <source>
        <dbReference type="ARBA" id="ARBA00022676"/>
    </source>
</evidence>
<feature type="transmembrane region" description="Helical" evidence="23">
    <location>
        <begin position="339"/>
        <end position="363"/>
    </location>
</feature>
<keyword evidence="6" id="KW-0808">Transferase</keyword>
<keyword evidence="3" id="KW-1003">Cell membrane</keyword>
<feature type="transmembrane region" description="Helical" evidence="23">
    <location>
        <begin position="173"/>
        <end position="190"/>
    </location>
</feature>
<keyword evidence="10 23" id="KW-1133">Transmembrane helix</keyword>
<feature type="compositionally biased region" description="Pro residues" evidence="22">
    <location>
        <begin position="415"/>
        <end position="428"/>
    </location>
</feature>
<dbReference type="GO" id="GO:0008955">
    <property type="term" value="F:peptidoglycan glycosyltransferase activity"/>
    <property type="evidence" value="ECO:0007669"/>
    <property type="project" value="UniProtKB-EC"/>
</dbReference>
<dbReference type="NCBIfam" id="TIGR02614">
    <property type="entry name" value="ftsW"/>
    <property type="match status" value="1"/>
</dbReference>
<keyword evidence="9" id="KW-0573">Peptidoglycan synthesis</keyword>
<keyword evidence="11 23" id="KW-0472">Membrane</keyword>
<dbReference type="GO" id="GO:0051301">
    <property type="term" value="P:cell division"/>
    <property type="evidence" value="ECO:0007669"/>
    <property type="project" value="UniProtKB-KW"/>
</dbReference>
<evidence type="ECO:0000256" key="9">
    <source>
        <dbReference type="ARBA" id="ARBA00022984"/>
    </source>
</evidence>
<evidence type="ECO:0000256" key="8">
    <source>
        <dbReference type="ARBA" id="ARBA00022960"/>
    </source>
</evidence>
<dbReference type="GO" id="GO:0005886">
    <property type="term" value="C:plasma membrane"/>
    <property type="evidence" value="ECO:0007669"/>
    <property type="project" value="UniProtKB-SubCell"/>
</dbReference>
<gene>
    <name evidence="24" type="primary">ftsW</name>
    <name evidence="24" type="ORF">M8330_15090</name>
</gene>
<evidence type="ECO:0000256" key="11">
    <source>
        <dbReference type="ARBA" id="ARBA00023136"/>
    </source>
</evidence>
<dbReference type="GO" id="GO:0009252">
    <property type="term" value="P:peptidoglycan biosynthetic process"/>
    <property type="evidence" value="ECO:0007669"/>
    <property type="project" value="UniProtKB-KW"/>
</dbReference>
<feature type="transmembrane region" description="Helical" evidence="23">
    <location>
        <begin position="196"/>
        <end position="212"/>
    </location>
</feature>
<reference evidence="24" key="1">
    <citation type="submission" date="2022-05" db="EMBL/GenBank/DDBJ databases">
        <authorList>
            <person name="Tuo L."/>
        </authorList>
    </citation>
    <scope>NUCLEOTIDE SEQUENCE</scope>
    <source>
        <strain evidence="24">BSK12Z-4</strain>
    </source>
</reference>
<evidence type="ECO:0000256" key="19">
    <source>
        <dbReference type="ARBA" id="ARBA00044770"/>
    </source>
</evidence>
<keyword evidence="12" id="KW-0131">Cell cycle</keyword>
<feature type="transmembrane region" description="Helical" evidence="23">
    <location>
        <begin position="303"/>
        <end position="327"/>
    </location>
</feature>
<comment type="pathway">
    <text evidence="2">Cell wall biogenesis; peptidoglycan biosynthesis.</text>
</comment>
<comment type="similarity">
    <text evidence="16">Belongs to the SEDS family. FtsW subfamily.</text>
</comment>
<organism evidence="24 25">
    <name type="scientific">Nocardioides bruguierae</name>
    <dbReference type="NCBI Taxonomy" id="2945102"/>
    <lineage>
        <taxon>Bacteria</taxon>
        <taxon>Bacillati</taxon>
        <taxon>Actinomycetota</taxon>
        <taxon>Actinomycetes</taxon>
        <taxon>Propionibacteriales</taxon>
        <taxon>Nocardioidaceae</taxon>
        <taxon>Nocardioides</taxon>
    </lineage>
</organism>
<evidence type="ECO:0000256" key="14">
    <source>
        <dbReference type="ARBA" id="ARBA00032370"/>
    </source>
</evidence>
<keyword evidence="7 23" id="KW-0812">Transmembrane</keyword>
<dbReference type="InterPro" id="IPR013437">
    <property type="entry name" value="FtsW"/>
</dbReference>
<evidence type="ECO:0000256" key="7">
    <source>
        <dbReference type="ARBA" id="ARBA00022692"/>
    </source>
</evidence>
<dbReference type="InterPro" id="IPR001182">
    <property type="entry name" value="FtsW/RodA"/>
</dbReference>
<accession>A0A9X2DA58</accession>
<comment type="function">
    <text evidence="21">Peptidoglycan polymerase that is essential for cell division.</text>
</comment>
<evidence type="ECO:0000256" key="2">
    <source>
        <dbReference type="ARBA" id="ARBA00004752"/>
    </source>
</evidence>
<feature type="transmembrane region" description="Helical" evidence="23">
    <location>
        <begin position="82"/>
        <end position="100"/>
    </location>
</feature>
<evidence type="ECO:0000256" key="21">
    <source>
        <dbReference type="ARBA" id="ARBA00049966"/>
    </source>
</evidence>
<evidence type="ECO:0000256" key="18">
    <source>
        <dbReference type="ARBA" id="ARBA00041418"/>
    </source>
</evidence>
<dbReference type="AlphaFoldDB" id="A0A9X2DA58"/>
<dbReference type="PANTHER" id="PTHR30474:SF2">
    <property type="entry name" value="PEPTIDOGLYCAN GLYCOSYLTRANSFERASE FTSW-RELATED"/>
    <property type="match status" value="1"/>
</dbReference>
<dbReference type="Proteomes" id="UP001139485">
    <property type="component" value="Unassembled WGS sequence"/>
</dbReference>
<evidence type="ECO:0000256" key="23">
    <source>
        <dbReference type="SAM" id="Phobius"/>
    </source>
</evidence>
<dbReference type="GO" id="GO:0071555">
    <property type="term" value="P:cell wall organization"/>
    <property type="evidence" value="ECO:0007669"/>
    <property type="project" value="UniProtKB-KW"/>
</dbReference>
<evidence type="ECO:0000256" key="16">
    <source>
        <dbReference type="ARBA" id="ARBA00038053"/>
    </source>
</evidence>
<keyword evidence="13" id="KW-0961">Cell wall biogenesis/degradation</keyword>
<comment type="catalytic activity">
    <reaction evidence="20">
        <text>[GlcNAc-(1-&gt;4)-Mur2Ac(oyl-L-Ala-gamma-D-Glu-L-Lys-D-Ala-D-Ala)](n)-di-trans,octa-cis-undecaprenyl diphosphate + beta-D-GlcNAc-(1-&gt;4)-Mur2Ac(oyl-L-Ala-gamma-D-Glu-L-Lys-D-Ala-D-Ala)-di-trans,octa-cis-undecaprenyl diphosphate = [GlcNAc-(1-&gt;4)-Mur2Ac(oyl-L-Ala-gamma-D-Glu-L-Lys-D-Ala-D-Ala)](n+1)-di-trans,octa-cis-undecaprenyl diphosphate + di-trans,octa-cis-undecaprenyl diphosphate + H(+)</text>
        <dbReference type="Rhea" id="RHEA:23708"/>
        <dbReference type="Rhea" id="RHEA-COMP:9602"/>
        <dbReference type="Rhea" id="RHEA-COMP:9603"/>
        <dbReference type="ChEBI" id="CHEBI:15378"/>
        <dbReference type="ChEBI" id="CHEBI:58405"/>
        <dbReference type="ChEBI" id="CHEBI:60033"/>
        <dbReference type="ChEBI" id="CHEBI:78435"/>
        <dbReference type="EC" id="2.4.99.28"/>
    </reaction>
</comment>
<proteinExistence type="inferred from homology"/>
<evidence type="ECO:0000256" key="1">
    <source>
        <dbReference type="ARBA" id="ARBA00004651"/>
    </source>
</evidence>
<dbReference type="PANTHER" id="PTHR30474">
    <property type="entry name" value="CELL CYCLE PROTEIN"/>
    <property type="match status" value="1"/>
</dbReference>
<keyword evidence="4" id="KW-0132">Cell division</keyword>
<dbReference type="GO" id="GO:0015648">
    <property type="term" value="F:lipid-linked peptidoglycan transporter activity"/>
    <property type="evidence" value="ECO:0007669"/>
    <property type="project" value="TreeGrafter"/>
</dbReference>
<evidence type="ECO:0000313" key="24">
    <source>
        <dbReference type="EMBL" id="MCM0621617.1"/>
    </source>
</evidence>
<evidence type="ECO:0000256" key="6">
    <source>
        <dbReference type="ARBA" id="ARBA00022679"/>
    </source>
</evidence>
<evidence type="ECO:0000256" key="3">
    <source>
        <dbReference type="ARBA" id="ARBA00022475"/>
    </source>
</evidence>
<evidence type="ECO:0000256" key="12">
    <source>
        <dbReference type="ARBA" id="ARBA00023306"/>
    </source>
</evidence>
<comment type="caution">
    <text evidence="24">The sequence shown here is derived from an EMBL/GenBank/DDBJ whole genome shotgun (WGS) entry which is preliminary data.</text>
</comment>
<evidence type="ECO:0000256" key="10">
    <source>
        <dbReference type="ARBA" id="ARBA00022989"/>
    </source>
</evidence>
<evidence type="ECO:0000313" key="25">
    <source>
        <dbReference type="Proteomes" id="UP001139485"/>
    </source>
</evidence>
<dbReference type="RefSeq" id="WP_250827999.1">
    <property type="nucleotide sequence ID" value="NZ_JAMOIL010000021.1"/>
</dbReference>
<keyword evidence="8" id="KW-0133">Cell shape</keyword>
<dbReference type="EMBL" id="JAMOIL010000021">
    <property type="protein sequence ID" value="MCM0621617.1"/>
    <property type="molecule type" value="Genomic_DNA"/>
</dbReference>
<dbReference type="Pfam" id="PF01098">
    <property type="entry name" value="FTSW_RODA_SPOVE"/>
    <property type="match status" value="1"/>
</dbReference>
<evidence type="ECO:0000256" key="17">
    <source>
        <dbReference type="ARBA" id="ARBA00041185"/>
    </source>
</evidence>